<reference evidence="4 5" key="1">
    <citation type="submission" date="2018-07" db="EMBL/GenBank/DDBJ databases">
        <title>Leeuwenhoekiella genomics.</title>
        <authorList>
            <person name="Tahon G."/>
            <person name="Willems A."/>
        </authorList>
    </citation>
    <scope>NUCLEOTIDE SEQUENCE [LARGE SCALE GENOMIC DNA]</scope>
    <source>
        <strain evidence="4 5">LMG 22550</strain>
    </source>
</reference>
<proteinExistence type="inferred from homology"/>
<protein>
    <submittedName>
        <fullName evidence="4">Glycosyl hydrolase family 16</fullName>
    </submittedName>
</protein>
<sequence length="548" mass="60406">MRFIYKILSITLIIISMISCQDDDNTLDQILVPQNLEVSLDITDDGSGNVTFTANAENAITYRFAFPDGSVVVAPNGVYQKRFTKTGLNTYQVTVLAYGKGGVTSSKLVEVTVQSDFSDPEAIELLTGGSSKTWYWAADVPNHLGVGPNNDDLSQNYFWAYFSFTDPFALNANPASSCAYDDEFIFSTTNGENLTYEQDNKGASFFNRSYASVAGGASPDDSCYEFTTAGEMGVSLAPSESVVAADRKRGTVMTLGDTGYVGYYIGTNEYEIISLTANRMVLRAVQGNDQGLAWYVILTATKPAEGSGPVAEEDTFPNLLWSDEFDSNGAPDVSKWTYDIGNGQVGWGNNEVQYYTDRSENVIVENGVLKITARRENYMGQEFTSARLKTEGLQEFTFGRVEVRAKLPQGVGTWPAIWMLGADYQTNPWPGAGEIDIMEHVGRNQNEVLSTLHYPGNSGANGITESTTVSDVATIFHTYSVEWTETQIRFFVDDKLFHLFENDLTKPFDKDFFMILNVAMGGTLGGNVADSFTESSMEVDYVRVYQRN</sequence>
<evidence type="ECO:0000256" key="2">
    <source>
        <dbReference type="SAM" id="SignalP"/>
    </source>
</evidence>
<name>A0A4Q0P422_9FLAO</name>
<gene>
    <name evidence="4" type="ORF">DSM00_2612</name>
</gene>
<keyword evidence="2" id="KW-0732">Signal</keyword>
<dbReference type="Gene3D" id="2.60.120.200">
    <property type="match status" value="1"/>
</dbReference>
<dbReference type="Proteomes" id="UP000289238">
    <property type="component" value="Unassembled WGS sequence"/>
</dbReference>
<feature type="domain" description="GH16" evidence="3">
    <location>
        <begin position="314"/>
        <end position="548"/>
    </location>
</feature>
<dbReference type="PROSITE" id="PS51762">
    <property type="entry name" value="GH16_2"/>
    <property type="match status" value="1"/>
</dbReference>
<accession>A0A4Q0P422</accession>
<dbReference type="CDD" id="cd00146">
    <property type="entry name" value="PKD"/>
    <property type="match status" value="1"/>
</dbReference>
<organism evidence="4 5">
    <name type="scientific">Leeuwenhoekiella aequorea</name>
    <dbReference type="NCBI Taxonomy" id="283736"/>
    <lineage>
        <taxon>Bacteria</taxon>
        <taxon>Pseudomonadati</taxon>
        <taxon>Bacteroidota</taxon>
        <taxon>Flavobacteriia</taxon>
        <taxon>Flavobacteriales</taxon>
        <taxon>Flavobacteriaceae</taxon>
        <taxon>Leeuwenhoekiella</taxon>
    </lineage>
</organism>
<dbReference type="CDD" id="cd08023">
    <property type="entry name" value="GH16_laminarinase_like"/>
    <property type="match status" value="1"/>
</dbReference>
<dbReference type="SUPFAM" id="SSF49899">
    <property type="entry name" value="Concanavalin A-like lectins/glucanases"/>
    <property type="match status" value="1"/>
</dbReference>
<keyword evidence="5" id="KW-1185">Reference proteome</keyword>
<evidence type="ECO:0000259" key="3">
    <source>
        <dbReference type="PROSITE" id="PS51762"/>
    </source>
</evidence>
<dbReference type="InterPro" id="IPR022409">
    <property type="entry name" value="PKD/Chitinase_dom"/>
</dbReference>
<dbReference type="GO" id="GO:0005975">
    <property type="term" value="P:carbohydrate metabolic process"/>
    <property type="evidence" value="ECO:0007669"/>
    <property type="project" value="InterPro"/>
</dbReference>
<dbReference type="InterPro" id="IPR000757">
    <property type="entry name" value="Beta-glucanase-like"/>
</dbReference>
<comment type="caution">
    <text evidence="4">The sequence shown here is derived from an EMBL/GenBank/DDBJ whole genome shotgun (WGS) entry which is preliminary data.</text>
</comment>
<dbReference type="OrthoDB" id="9809583at2"/>
<dbReference type="SMART" id="SM00089">
    <property type="entry name" value="PKD"/>
    <property type="match status" value="1"/>
</dbReference>
<dbReference type="SUPFAM" id="SSF49299">
    <property type="entry name" value="PKD domain"/>
    <property type="match status" value="1"/>
</dbReference>
<dbReference type="PROSITE" id="PS51257">
    <property type="entry name" value="PROKAR_LIPOPROTEIN"/>
    <property type="match status" value="1"/>
</dbReference>
<evidence type="ECO:0000313" key="5">
    <source>
        <dbReference type="Proteomes" id="UP000289238"/>
    </source>
</evidence>
<dbReference type="AlphaFoldDB" id="A0A4Q0P422"/>
<dbReference type="EMBL" id="QOVM01000006">
    <property type="protein sequence ID" value="RXG21095.1"/>
    <property type="molecule type" value="Genomic_DNA"/>
</dbReference>
<dbReference type="GO" id="GO:0004553">
    <property type="term" value="F:hydrolase activity, hydrolyzing O-glycosyl compounds"/>
    <property type="evidence" value="ECO:0007669"/>
    <property type="project" value="InterPro"/>
</dbReference>
<evidence type="ECO:0000313" key="4">
    <source>
        <dbReference type="EMBL" id="RXG21095.1"/>
    </source>
</evidence>
<dbReference type="PANTHER" id="PTHR10963">
    <property type="entry name" value="GLYCOSYL HYDROLASE-RELATED"/>
    <property type="match status" value="1"/>
</dbReference>
<keyword evidence="4" id="KW-0378">Hydrolase</keyword>
<dbReference type="PANTHER" id="PTHR10963:SF55">
    <property type="entry name" value="GLYCOSIDE HYDROLASE FAMILY 16 PROTEIN"/>
    <property type="match status" value="1"/>
</dbReference>
<dbReference type="InterPro" id="IPR035986">
    <property type="entry name" value="PKD_dom_sf"/>
</dbReference>
<comment type="similarity">
    <text evidence="1">Belongs to the glycosyl hydrolase 16 family.</text>
</comment>
<dbReference type="InterPro" id="IPR013320">
    <property type="entry name" value="ConA-like_dom_sf"/>
</dbReference>
<dbReference type="Pfam" id="PF00722">
    <property type="entry name" value="Glyco_hydro_16"/>
    <property type="match status" value="1"/>
</dbReference>
<feature type="chain" id="PRO_5020585021" evidence="2">
    <location>
        <begin position="22"/>
        <end position="548"/>
    </location>
</feature>
<dbReference type="InterPro" id="IPR050546">
    <property type="entry name" value="Glycosyl_Hydrlase_16"/>
</dbReference>
<evidence type="ECO:0000256" key="1">
    <source>
        <dbReference type="ARBA" id="ARBA00006865"/>
    </source>
</evidence>
<feature type="signal peptide" evidence="2">
    <location>
        <begin position="1"/>
        <end position="21"/>
    </location>
</feature>